<evidence type="ECO:0000256" key="1">
    <source>
        <dbReference type="SAM" id="MobiDB-lite"/>
    </source>
</evidence>
<sequence length="247" mass="27757">MVIQASDNPSFMMIQASDNPSFMVIQAADNPSFMVIQASDNPSFMMIQASDNPSFMVIGASDNLSFMVIQSYDNPSFMVIQAAVNPSFMVIQAADNLLESDEDRKDISELKRGWEIQGHRSRGSGESITRRENPSVAERGLEKERKKRRGQRVPAELMMMLARAGIVSSTLGPERYLRTHQTKLSWLPQASAHPTVAHHTRRSSHPRRICQRSRIKSLLVSWIDTAVRIAEIIRIGTKMSTAKSQRN</sequence>
<feature type="region of interest" description="Disordered" evidence="1">
    <location>
        <begin position="118"/>
        <end position="152"/>
    </location>
</feature>
<dbReference type="EMBL" id="JAWDGP010008105">
    <property type="protein sequence ID" value="KAK3691090.1"/>
    <property type="molecule type" value="Genomic_DNA"/>
</dbReference>
<evidence type="ECO:0000313" key="2">
    <source>
        <dbReference type="EMBL" id="KAK3691090.1"/>
    </source>
</evidence>
<dbReference type="Proteomes" id="UP001283361">
    <property type="component" value="Unassembled WGS sequence"/>
</dbReference>
<name>A0AAE0XEA2_9GAST</name>
<organism evidence="2 3">
    <name type="scientific">Elysia crispata</name>
    <name type="common">lettuce slug</name>
    <dbReference type="NCBI Taxonomy" id="231223"/>
    <lineage>
        <taxon>Eukaryota</taxon>
        <taxon>Metazoa</taxon>
        <taxon>Spiralia</taxon>
        <taxon>Lophotrochozoa</taxon>
        <taxon>Mollusca</taxon>
        <taxon>Gastropoda</taxon>
        <taxon>Heterobranchia</taxon>
        <taxon>Euthyneura</taxon>
        <taxon>Panpulmonata</taxon>
        <taxon>Sacoglossa</taxon>
        <taxon>Placobranchoidea</taxon>
        <taxon>Plakobranchidae</taxon>
        <taxon>Elysia</taxon>
    </lineage>
</organism>
<feature type="compositionally biased region" description="Basic and acidic residues" evidence="1">
    <location>
        <begin position="128"/>
        <end position="144"/>
    </location>
</feature>
<evidence type="ECO:0000313" key="3">
    <source>
        <dbReference type="Proteomes" id="UP001283361"/>
    </source>
</evidence>
<keyword evidence="3" id="KW-1185">Reference proteome</keyword>
<protein>
    <submittedName>
        <fullName evidence="2">Uncharacterized protein</fullName>
    </submittedName>
</protein>
<gene>
    <name evidence="2" type="ORF">RRG08_049394</name>
</gene>
<proteinExistence type="predicted"/>
<accession>A0AAE0XEA2</accession>
<comment type="caution">
    <text evidence="2">The sequence shown here is derived from an EMBL/GenBank/DDBJ whole genome shotgun (WGS) entry which is preliminary data.</text>
</comment>
<reference evidence="2" key="1">
    <citation type="journal article" date="2023" name="G3 (Bethesda)">
        <title>A reference genome for the long-term kleptoplast-retaining sea slug Elysia crispata morphotype clarki.</title>
        <authorList>
            <person name="Eastman K.E."/>
            <person name="Pendleton A.L."/>
            <person name="Shaikh M.A."/>
            <person name="Suttiyut T."/>
            <person name="Ogas R."/>
            <person name="Tomko P."/>
            <person name="Gavelis G."/>
            <person name="Widhalm J.R."/>
            <person name="Wisecaver J.H."/>
        </authorList>
    </citation>
    <scope>NUCLEOTIDE SEQUENCE</scope>
    <source>
        <strain evidence="2">ECLA1</strain>
    </source>
</reference>
<dbReference type="AlphaFoldDB" id="A0AAE0XEA2"/>